<dbReference type="EMBL" id="JAIZAY010000007">
    <property type="protein sequence ID" value="KAJ8039488.1"/>
    <property type="molecule type" value="Genomic_DNA"/>
</dbReference>
<feature type="region of interest" description="Disordered" evidence="1">
    <location>
        <begin position="1"/>
        <end position="45"/>
    </location>
</feature>
<keyword evidence="3" id="KW-1185">Reference proteome</keyword>
<accession>A0A9Q1C778</accession>
<reference evidence="2" key="1">
    <citation type="submission" date="2021-10" db="EMBL/GenBank/DDBJ databases">
        <title>Tropical sea cucumber genome reveals ecological adaptation and Cuvierian tubules defense mechanism.</title>
        <authorList>
            <person name="Chen T."/>
        </authorList>
    </citation>
    <scope>NUCLEOTIDE SEQUENCE</scope>
    <source>
        <strain evidence="2">Nanhai2018</strain>
        <tissue evidence="2">Muscle</tissue>
    </source>
</reference>
<dbReference type="GO" id="GO:0003676">
    <property type="term" value="F:nucleic acid binding"/>
    <property type="evidence" value="ECO:0007669"/>
    <property type="project" value="InterPro"/>
</dbReference>
<name>A0A9Q1C778_HOLLE</name>
<proteinExistence type="predicted"/>
<dbReference type="PANTHER" id="PTHR46888">
    <property type="entry name" value="ZINC KNUCKLE DOMAINCONTAINING PROTEIN-RELATED"/>
    <property type="match status" value="1"/>
</dbReference>
<dbReference type="InterPro" id="IPR036875">
    <property type="entry name" value="Znf_CCHC_sf"/>
</dbReference>
<dbReference type="AlphaFoldDB" id="A0A9Q1C778"/>
<dbReference type="Proteomes" id="UP001152320">
    <property type="component" value="Chromosome 7"/>
</dbReference>
<dbReference type="GO" id="GO:0008270">
    <property type="term" value="F:zinc ion binding"/>
    <property type="evidence" value="ECO:0007669"/>
    <property type="project" value="InterPro"/>
</dbReference>
<gene>
    <name evidence="2" type="ORF">HOLleu_17228</name>
</gene>
<feature type="compositionally biased region" description="Basic and acidic residues" evidence="1">
    <location>
        <begin position="17"/>
        <end position="28"/>
    </location>
</feature>
<dbReference type="PANTHER" id="PTHR46888:SF1">
    <property type="entry name" value="RIBONUCLEASE H"/>
    <property type="match status" value="1"/>
</dbReference>
<evidence type="ECO:0000313" key="3">
    <source>
        <dbReference type="Proteomes" id="UP001152320"/>
    </source>
</evidence>
<organism evidence="2 3">
    <name type="scientific">Holothuria leucospilota</name>
    <name type="common">Black long sea cucumber</name>
    <name type="synonym">Mertensiothuria leucospilota</name>
    <dbReference type="NCBI Taxonomy" id="206669"/>
    <lineage>
        <taxon>Eukaryota</taxon>
        <taxon>Metazoa</taxon>
        <taxon>Echinodermata</taxon>
        <taxon>Eleutherozoa</taxon>
        <taxon>Echinozoa</taxon>
        <taxon>Holothuroidea</taxon>
        <taxon>Aspidochirotacea</taxon>
        <taxon>Aspidochirotida</taxon>
        <taxon>Holothuriidae</taxon>
        <taxon>Holothuria</taxon>
    </lineage>
</organism>
<evidence type="ECO:0000313" key="2">
    <source>
        <dbReference type="EMBL" id="KAJ8039488.1"/>
    </source>
</evidence>
<dbReference type="OrthoDB" id="6119297at2759"/>
<comment type="caution">
    <text evidence="2">The sequence shown here is derived from an EMBL/GenBank/DDBJ whole genome shotgun (WGS) entry which is preliminary data.</text>
</comment>
<evidence type="ECO:0000256" key="1">
    <source>
        <dbReference type="SAM" id="MobiDB-lite"/>
    </source>
</evidence>
<dbReference type="SUPFAM" id="SSF57756">
    <property type="entry name" value="Retrovirus zinc finger-like domains"/>
    <property type="match status" value="1"/>
</dbReference>
<protein>
    <submittedName>
        <fullName evidence="2">Uncharacterized protein</fullName>
    </submittedName>
</protein>
<sequence length="268" mass="30736">MTLLADTYRKAHRRYSDRKYEKETDKQKHSQTAVRDSEKEGGSHKFQRQSTGCYVYGKRGHLDRDCDKRFRRFSNDPSTNRGASLGIVGEKYEDEELTQSELDRTALACKYISKPLEDNKASQVISLETGYSTVVVKKTIVDEGNLTGKMKNFLLLDGTIRELPGATSEIDTPFYVGKIEALCIDAPLYGLVLGNIPDIRNPWDPDIDWKYEGEKGLMKRLFLLLRRAQRARKKTAIKPLKLCDAVTNREEIRKAQAEEPTLKNVRKW</sequence>